<dbReference type="EMBL" id="AAVT01000003">
    <property type="protein sequence ID" value="EAW31564.1"/>
    <property type="molecule type" value="Genomic_DNA"/>
</dbReference>
<dbReference type="PROSITE" id="PS00198">
    <property type="entry name" value="4FE4S_FER_1"/>
    <property type="match status" value="1"/>
</dbReference>
<evidence type="ECO:0000256" key="6">
    <source>
        <dbReference type="ARBA" id="ARBA00023004"/>
    </source>
</evidence>
<comment type="subcellular location">
    <subcellularLocation>
        <location evidence="8">Cell inner membrane</location>
        <topology evidence="8">Peripheral membrane protein</topology>
    </subcellularLocation>
</comment>
<feature type="binding site" evidence="8">
    <location>
        <position position="415"/>
    </location>
    <ligand>
        <name>[4Fe-4S] cluster</name>
        <dbReference type="ChEBI" id="CHEBI:49883"/>
        <label>2</label>
    </ligand>
</feature>
<dbReference type="GO" id="GO:0022900">
    <property type="term" value="P:electron transport chain"/>
    <property type="evidence" value="ECO:0007669"/>
    <property type="project" value="UniProtKB-UniRule"/>
</dbReference>
<evidence type="ECO:0000256" key="10">
    <source>
        <dbReference type="SAM" id="MobiDB-lite"/>
    </source>
</evidence>
<name>A0YCP5_9GAMM</name>
<dbReference type="Pfam" id="PF13375">
    <property type="entry name" value="RnfC_N"/>
    <property type="match status" value="1"/>
</dbReference>
<dbReference type="HAMAP" id="MF_00461">
    <property type="entry name" value="RsxC_RnfC"/>
    <property type="match status" value="1"/>
</dbReference>
<dbReference type="SUPFAM" id="SSF46548">
    <property type="entry name" value="alpha-helical ferredoxin"/>
    <property type="match status" value="1"/>
</dbReference>
<dbReference type="GO" id="GO:0051539">
    <property type="term" value="F:4 iron, 4 sulfur cluster binding"/>
    <property type="evidence" value="ECO:0007669"/>
    <property type="project" value="UniProtKB-KW"/>
</dbReference>
<comment type="function">
    <text evidence="8">Part of a membrane-bound complex that couples electron transfer with translocation of ions across the membrane.</text>
</comment>
<comment type="cofactor">
    <cofactor evidence="8">
        <name>[4Fe-4S] cluster</name>
        <dbReference type="ChEBI" id="CHEBI:49883"/>
    </cofactor>
    <text evidence="8">Binds 2 [4Fe-4S] clusters per subunit.</text>
</comment>
<dbReference type="Gene3D" id="3.40.50.11540">
    <property type="entry name" value="NADH-ubiquinone oxidoreductase 51kDa subunit"/>
    <property type="match status" value="1"/>
</dbReference>
<evidence type="ECO:0000256" key="4">
    <source>
        <dbReference type="ARBA" id="ARBA00022737"/>
    </source>
</evidence>
<feature type="binding site" evidence="8">
    <location>
        <position position="419"/>
    </location>
    <ligand>
        <name>[4Fe-4S] cluster</name>
        <dbReference type="ChEBI" id="CHEBI:49883"/>
        <label>1</label>
    </ligand>
</feature>
<reference evidence="12 13" key="1">
    <citation type="journal article" date="2010" name="J. Bacteriol.">
        <title>Genome sequence of the oligotrophic marine Gammaproteobacterium HTCC2143, isolated from the Oregon Coast.</title>
        <authorList>
            <person name="Oh H.M."/>
            <person name="Kang I."/>
            <person name="Ferriera S."/>
            <person name="Giovannoni S.J."/>
            <person name="Cho J.C."/>
        </authorList>
    </citation>
    <scope>NUCLEOTIDE SEQUENCE [LARGE SCALE GENOMIC DNA]</scope>
    <source>
        <strain evidence="12 13">HTCC2143</strain>
    </source>
</reference>
<dbReference type="InterPro" id="IPR017896">
    <property type="entry name" value="4Fe4S_Fe-S-bd"/>
</dbReference>
<dbReference type="PANTHER" id="PTHR43034:SF2">
    <property type="entry name" value="ION-TRANSLOCATING OXIDOREDUCTASE COMPLEX SUBUNIT C"/>
    <property type="match status" value="1"/>
</dbReference>
<evidence type="ECO:0000256" key="2">
    <source>
        <dbReference type="ARBA" id="ARBA00022485"/>
    </source>
</evidence>
<evidence type="ECO:0000256" key="1">
    <source>
        <dbReference type="ARBA" id="ARBA00022448"/>
    </source>
</evidence>
<keyword evidence="8" id="KW-1003">Cell membrane</keyword>
<evidence type="ECO:0000313" key="12">
    <source>
        <dbReference type="EMBL" id="EAW31564.1"/>
    </source>
</evidence>
<dbReference type="InterPro" id="IPR017900">
    <property type="entry name" value="4Fe4S_Fe_S_CS"/>
</dbReference>
<dbReference type="InterPro" id="IPR011538">
    <property type="entry name" value="Nuo51_FMN-bd"/>
</dbReference>
<dbReference type="Pfam" id="PF01512">
    <property type="entry name" value="Complex1_51K"/>
    <property type="match status" value="1"/>
</dbReference>
<keyword evidence="8" id="KW-0997">Cell inner membrane</keyword>
<keyword evidence="9" id="KW-0175">Coiled coil</keyword>
<evidence type="ECO:0000259" key="11">
    <source>
        <dbReference type="PROSITE" id="PS51379"/>
    </source>
</evidence>
<gene>
    <name evidence="8" type="primary">rnfC</name>
    <name evidence="12" type="ORF">GP2143_08439</name>
</gene>
<feature type="region of interest" description="Disordered" evidence="10">
    <location>
        <begin position="455"/>
        <end position="517"/>
    </location>
</feature>
<evidence type="ECO:0000256" key="7">
    <source>
        <dbReference type="ARBA" id="ARBA00023014"/>
    </source>
</evidence>
<dbReference type="NCBIfam" id="TIGR01945">
    <property type="entry name" value="rnfC"/>
    <property type="match status" value="1"/>
</dbReference>
<evidence type="ECO:0000256" key="5">
    <source>
        <dbReference type="ARBA" id="ARBA00022982"/>
    </source>
</evidence>
<evidence type="ECO:0000313" key="13">
    <source>
        <dbReference type="Proteomes" id="UP000004931"/>
    </source>
</evidence>
<keyword evidence="13" id="KW-1185">Reference proteome</keyword>
<dbReference type="EC" id="7.-.-.-" evidence="8"/>
<dbReference type="Gene3D" id="3.30.70.20">
    <property type="match status" value="1"/>
</dbReference>
<accession>A0YCP5</accession>
<keyword evidence="8" id="KW-0472">Membrane</keyword>
<evidence type="ECO:0000256" key="3">
    <source>
        <dbReference type="ARBA" id="ARBA00022723"/>
    </source>
</evidence>
<feature type="binding site" evidence="8">
    <location>
        <position position="409"/>
    </location>
    <ligand>
        <name>[4Fe-4S] cluster</name>
        <dbReference type="ChEBI" id="CHEBI:49883"/>
        <label>2</label>
    </ligand>
</feature>
<dbReference type="STRING" id="247633.GP2143_08439"/>
<feature type="compositionally biased region" description="Basic and acidic residues" evidence="10">
    <location>
        <begin position="476"/>
        <end position="486"/>
    </location>
</feature>
<evidence type="ECO:0000256" key="9">
    <source>
        <dbReference type="SAM" id="Coils"/>
    </source>
</evidence>
<dbReference type="SUPFAM" id="SSF142019">
    <property type="entry name" value="Nqo1 FMN-binding domain-like"/>
    <property type="match status" value="1"/>
</dbReference>
<comment type="similarity">
    <text evidence="8">Belongs to the 4Fe4S bacterial-type ferredoxin family. RnfC subfamily.</text>
</comment>
<dbReference type="InterPro" id="IPR026902">
    <property type="entry name" value="RnfC_N"/>
</dbReference>
<dbReference type="PANTHER" id="PTHR43034">
    <property type="entry name" value="ION-TRANSLOCATING OXIDOREDUCTASE COMPLEX SUBUNIT C"/>
    <property type="match status" value="1"/>
</dbReference>
<keyword evidence="5 8" id="KW-0249">Electron transport</keyword>
<dbReference type="InterPro" id="IPR010208">
    <property type="entry name" value="Ion_transpt_RnfC/RsxC"/>
</dbReference>
<feature type="binding site" evidence="8">
    <location>
        <position position="376"/>
    </location>
    <ligand>
        <name>[4Fe-4S] cluster</name>
        <dbReference type="ChEBI" id="CHEBI:49883"/>
        <label>1</label>
    </ligand>
</feature>
<organism evidence="12 13">
    <name type="scientific">marine gamma proteobacterium HTCC2143</name>
    <dbReference type="NCBI Taxonomy" id="247633"/>
    <lineage>
        <taxon>Bacteria</taxon>
        <taxon>Pseudomonadati</taxon>
        <taxon>Pseudomonadota</taxon>
        <taxon>Gammaproteobacteria</taxon>
        <taxon>Cellvibrionales</taxon>
        <taxon>Spongiibacteraceae</taxon>
        <taxon>BD1-7 clade</taxon>
    </lineage>
</organism>
<dbReference type="GO" id="GO:0005886">
    <property type="term" value="C:plasma membrane"/>
    <property type="evidence" value="ECO:0007669"/>
    <property type="project" value="UniProtKB-SubCell"/>
</dbReference>
<dbReference type="GO" id="GO:0009055">
    <property type="term" value="F:electron transfer activity"/>
    <property type="evidence" value="ECO:0007669"/>
    <property type="project" value="InterPro"/>
</dbReference>
<dbReference type="InterPro" id="IPR037225">
    <property type="entry name" value="Nuo51_FMN-bd_sf"/>
</dbReference>
<dbReference type="PROSITE" id="PS51379">
    <property type="entry name" value="4FE4S_FER_2"/>
    <property type="match status" value="2"/>
</dbReference>
<feature type="domain" description="4Fe-4S ferredoxin-type" evidence="11">
    <location>
        <begin position="400"/>
        <end position="429"/>
    </location>
</feature>
<keyword evidence="8" id="KW-1278">Translocase</keyword>
<feature type="compositionally biased region" description="Basic and acidic residues" evidence="10">
    <location>
        <begin position="455"/>
        <end position="469"/>
    </location>
</feature>
<dbReference type="GO" id="GO:0046872">
    <property type="term" value="F:metal ion binding"/>
    <property type="evidence" value="ECO:0007669"/>
    <property type="project" value="UniProtKB-KW"/>
</dbReference>
<dbReference type="AlphaFoldDB" id="A0YCP5"/>
<dbReference type="eggNOG" id="COG4656">
    <property type="taxonomic scope" value="Bacteria"/>
</dbReference>
<dbReference type="Pfam" id="PF12838">
    <property type="entry name" value="Fer4_7"/>
    <property type="match status" value="1"/>
</dbReference>
<feature type="binding site" evidence="8">
    <location>
        <position position="373"/>
    </location>
    <ligand>
        <name>[4Fe-4S] cluster</name>
        <dbReference type="ChEBI" id="CHEBI:49883"/>
        <label>1</label>
    </ligand>
</feature>
<dbReference type="Proteomes" id="UP000004931">
    <property type="component" value="Unassembled WGS sequence"/>
</dbReference>
<keyword evidence="3 8" id="KW-0479">Metal-binding</keyword>
<evidence type="ECO:0000256" key="8">
    <source>
        <dbReference type="HAMAP-Rule" id="MF_00461"/>
    </source>
</evidence>
<keyword evidence="6 8" id="KW-0408">Iron</keyword>
<feature type="binding site" evidence="8">
    <location>
        <position position="380"/>
    </location>
    <ligand>
        <name>[4Fe-4S] cluster</name>
        <dbReference type="ChEBI" id="CHEBI:49883"/>
        <label>2</label>
    </ligand>
</feature>
<dbReference type="NCBIfam" id="NF003454">
    <property type="entry name" value="PRK05035.1"/>
    <property type="match status" value="1"/>
</dbReference>
<feature type="domain" description="4Fe-4S ferredoxin-type" evidence="11">
    <location>
        <begin position="361"/>
        <end position="390"/>
    </location>
</feature>
<dbReference type="OrthoDB" id="9767754at2"/>
<keyword evidence="1 8" id="KW-0813">Transport</keyword>
<comment type="subunit">
    <text evidence="8">The complex is composed of six subunits: RnfA, RnfB, RnfC, RnfD, RnfE and RnfG.</text>
</comment>
<feature type="binding site" evidence="8">
    <location>
        <position position="412"/>
    </location>
    <ligand>
        <name>[4Fe-4S] cluster</name>
        <dbReference type="ChEBI" id="CHEBI:49883"/>
        <label>2</label>
    </ligand>
</feature>
<keyword evidence="4 8" id="KW-0677">Repeat</keyword>
<proteinExistence type="inferred from homology"/>
<feature type="coiled-coil region" evidence="9">
    <location>
        <begin position="622"/>
        <end position="681"/>
    </location>
</feature>
<keyword evidence="7 8" id="KW-0411">Iron-sulfur</keyword>
<protein>
    <recommendedName>
        <fullName evidence="8">Ion-translocating oxidoreductase complex subunit C</fullName>
        <ecNumber evidence="8">7.-.-.-</ecNumber>
    </recommendedName>
    <alternativeName>
        <fullName evidence="8">Rnf electron transport complex subunit C</fullName>
    </alternativeName>
</protein>
<comment type="caution">
    <text evidence="12">The sequence shown here is derived from an EMBL/GenBank/DDBJ whole genome shotgun (WGS) entry which is preliminary data.</text>
</comment>
<keyword evidence="2 8" id="KW-0004">4Fe-4S</keyword>
<sequence length="684" mass="74616">MRKVWDIHGGIHPLENKDQSNQLPIEFAGIPEQLVFPLSQHIGAPAVAIVGVGQKVLKGEMIAEAKGLVSVAVHASTSGEVIAIQDNPVPHPSTMSAPCITLKSDGKDQWIEHQGINNYLNLDRTELVNHIRNAGIAGMGGAGFPSAVKLSVRGEQTVETLIINGTECEPYITSDDCLMRERADEIIAGIEILRYLINPMKETLIGIEDNKPEAIAALNRAAEGTAINVVSFPTKYPSGGEKQLIQILTGKEVPAGGLPGDVGIVCQNIGTTVAIYRAIAHGEPLISRITTVTGNACDHNTNYEVLLGTPVSYLLDHSGFHQKKCSRLIMGGPMMGFTLENSNVPIVKTSNCILAPTVDELPPPTPAQACIRCGMCAEVCPASLLPQQLYWFSRGKEYEKLEDHNLMDCIECGACSYACPSNIPLVQYYRASKADIREQKQDAIKAEQSKMRFEARQERLDRQEAEKEAKRKARKLAAEERARDNNNPDPIQAAIDRAKAKKASVKSEKPAAENATESLDRARLKEVLANVEKRLVTAKEKLKQAEQQGSDNVEAFRTAVEKTNSKYLKTKQELITFNAVNPALSDSSSMPAEKKILTGDAAQDAIAKALAKRDAASSMTDEERLQNAVSAVTKRLQKAQQKLAEEQRQEGEHIDLLTNAVAKLDLKLADADAAYQQFQNNNHD</sequence>
<feature type="binding site" evidence="8">
    <location>
        <position position="370"/>
    </location>
    <ligand>
        <name>[4Fe-4S] cluster</name>
        <dbReference type="ChEBI" id="CHEBI:49883"/>
        <label>1</label>
    </ligand>
</feature>